<evidence type="ECO:0000256" key="1">
    <source>
        <dbReference type="ARBA" id="ARBA00004141"/>
    </source>
</evidence>
<keyword evidence="3 6" id="KW-0812">Transmembrane</keyword>
<evidence type="ECO:0000313" key="7">
    <source>
        <dbReference type="EMBL" id="PIO64675.1"/>
    </source>
</evidence>
<dbReference type="OrthoDB" id="448250at2759"/>
<dbReference type="EMBL" id="KZ349676">
    <property type="protein sequence ID" value="PIO64675.1"/>
    <property type="molecule type" value="Genomic_DNA"/>
</dbReference>
<evidence type="ECO:0000256" key="6">
    <source>
        <dbReference type="SAM" id="Phobius"/>
    </source>
</evidence>
<dbReference type="AlphaFoldDB" id="A0A2G9U3B6"/>
<evidence type="ECO:0000256" key="2">
    <source>
        <dbReference type="ARBA" id="ARBA00006070"/>
    </source>
</evidence>
<dbReference type="Proteomes" id="UP000230423">
    <property type="component" value="Unassembled WGS sequence"/>
</dbReference>
<keyword evidence="4 6" id="KW-1133">Transmembrane helix</keyword>
<dbReference type="Pfam" id="PF03248">
    <property type="entry name" value="Rer1"/>
    <property type="match status" value="1"/>
</dbReference>
<protein>
    <submittedName>
        <fullName evidence="7">Uncharacterized protein</fullName>
    </submittedName>
</protein>
<gene>
    <name evidence="7" type="ORF">TELCIR_13686</name>
</gene>
<dbReference type="GO" id="GO:0005737">
    <property type="term" value="C:cytoplasm"/>
    <property type="evidence" value="ECO:0007669"/>
    <property type="project" value="UniProtKB-ARBA"/>
</dbReference>
<evidence type="ECO:0000256" key="5">
    <source>
        <dbReference type="ARBA" id="ARBA00023136"/>
    </source>
</evidence>
<dbReference type="GO" id="GO:0016020">
    <property type="term" value="C:membrane"/>
    <property type="evidence" value="ECO:0007669"/>
    <property type="project" value="UniProtKB-SubCell"/>
</dbReference>
<feature type="transmembrane region" description="Helical" evidence="6">
    <location>
        <begin position="35"/>
        <end position="54"/>
    </location>
</feature>
<evidence type="ECO:0000256" key="4">
    <source>
        <dbReference type="ARBA" id="ARBA00022989"/>
    </source>
</evidence>
<dbReference type="InterPro" id="IPR004932">
    <property type="entry name" value="Rer1"/>
</dbReference>
<keyword evidence="5 6" id="KW-0472">Membrane</keyword>
<proteinExistence type="inferred from homology"/>
<organism evidence="7 8">
    <name type="scientific">Teladorsagia circumcincta</name>
    <name type="common">Brown stomach worm</name>
    <name type="synonym">Ostertagia circumcincta</name>
    <dbReference type="NCBI Taxonomy" id="45464"/>
    <lineage>
        <taxon>Eukaryota</taxon>
        <taxon>Metazoa</taxon>
        <taxon>Ecdysozoa</taxon>
        <taxon>Nematoda</taxon>
        <taxon>Chromadorea</taxon>
        <taxon>Rhabditida</taxon>
        <taxon>Rhabditina</taxon>
        <taxon>Rhabditomorpha</taxon>
        <taxon>Strongyloidea</taxon>
        <taxon>Trichostrongylidae</taxon>
        <taxon>Teladorsagia</taxon>
    </lineage>
</organism>
<accession>A0A2G9U3B6</accession>
<reference evidence="7 8" key="1">
    <citation type="submission" date="2015-09" db="EMBL/GenBank/DDBJ databases">
        <title>Draft genome of the parasitic nematode Teladorsagia circumcincta isolate WARC Sus (inbred).</title>
        <authorList>
            <person name="Mitreva M."/>
        </authorList>
    </citation>
    <scope>NUCLEOTIDE SEQUENCE [LARGE SCALE GENOMIC DNA]</scope>
    <source>
        <strain evidence="7 8">S</strain>
    </source>
</reference>
<comment type="similarity">
    <text evidence="2">Belongs to the RER1 family.</text>
</comment>
<sequence length="90" mass="10494">MDDDLRERPGVVSRFFHSLEVKYQYYLDKLTPQTTVRWLMAVVAIITFCARILYLQVRHLRKNCSGSADSMSFRALFPSLVFFPCARVNS</sequence>
<comment type="subcellular location">
    <subcellularLocation>
        <location evidence="1">Membrane</location>
        <topology evidence="1">Multi-pass membrane protein</topology>
    </subcellularLocation>
</comment>
<evidence type="ECO:0000313" key="8">
    <source>
        <dbReference type="Proteomes" id="UP000230423"/>
    </source>
</evidence>
<evidence type="ECO:0000256" key="3">
    <source>
        <dbReference type="ARBA" id="ARBA00022692"/>
    </source>
</evidence>
<name>A0A2G9U3B6_TELCI</name>
<keyword evidence="8" id="KW-1185">Reference proteome</keyword>